<dbReference type="SUPFAM" id="SSF54001">
    <property type="entry name" value="Cysteine proteinases"/>
    <property type="match status" value="1"/>
</dbReference>
<sequence>MVSAARGWIGTPYVHQAACKGAGCDCLGLIRGLWRELYGAEPEAPPAYTMDWSEPQGAEALWQAAARHLLAKPLGDAAPGDVILFRMRDGSVAKHLGVQSEVSFQSGAGRARPRGGGKRRPGRADGRCPAFGQVEHKGNVPSFIHAYAGRGVVESPLSPPWQRRIVARFQFPKELI</sequence>
<name>V9VS67_9RHOB</name>
<evidence type="ECO:0000313" key="3">
    <source>
        <dbReference type="Proteomes" id="UP000018780"/>
    </source>
</evidence>
<keyword evidence="3" id="KW-1185">Reference proteome</keyword>
<evidence type="ECO:0000313" key="2">
    <source>
        <dbReference type="EMBL" id="AHD00848.1"/>
    </source>
</evidence>
<gene>
    <name evidence="2" type="ORF">METH_09285</name>
</gene>
<evidence type="ECO:0000256" key="1">
    <source>
        <dbReference type="SAM" id="MobiDB-lite"/>
    </source>
</evidence>
<dbReference type="PATRIC" id="fig|999552.6.peg.1856"/>
<protein>
    <submittedName>
        <fullName evidence="2">Peptidase</fullName>
    </submittedName>
</protein>
<feature type="region of interest" description="Disordered" evidence="1">
    <location>
        <begin position="104"/>
        <end position="127"/>
    </location>
</feature>
<dbReference type="KEGG" id="lmd:METH_09285"/>
<dbReference type="InterPro" id="IPR011929">
    <property type="entry name" value="Phage_pept_NlpC/P60"/>
</dbReference>
<dbReference type="EMBL" id="CP006773">
    <property type="protein sequence ID" value="AHD00848.1"/>
    <property type="molecule type" value="Genomic_DNA"/>
</dbReference>
<dbReference type="Proteomes" id="UP000018780">
    <property type="component" value="Chromosome"/>
</dbReference>
<dbReference type="InterPro" id="IPR038765">
    <property type="entry name" value="Papain-like_cys_pep_sf"/>
</dbReference>
<accession>V9VS67</accession>
<dbReference type="AlphaFoldDB" id="V9VS67"/>
<dbReference type="HOGENOM" id="CLU_115301_1_0_5"/>
<dbReference type="NCBIfam" id="TIGR02219">
    <property type="entry name" value="phage_NlpC_fam"/>
    <property type="match status" value="1"/>
</dbReference>
<feature type="compositionally biased region" description="Basic residues" evidence="1">
    <location>
        <begin position="111"/>
        <end position="121"/>
    </location>
</feature>
<proteinExistence type="predicted"/>
<organism evidence="2 3">
    <name type="scientific">Leisingera methylohalidivorans DSM 14336</name>
    <dbReference type="NCBI Taxonomy" id="999552"/>
    <lineage>
        <taxon>Bacteria</taxon>
        <taxon>Pseudomonadati</taxon>
        <taxon>Pseudomonadota</taxon>
        <taxon>Alphaproteobacteria</taxon>
        <taxon>Rhodobacterales</taxon>
        <taxon>Roseobacteraceae</taxon>
        <taxon>Leisingera</taxon>
    </lineage>
</organism>
<dbReference type="Gene3D" id="3.90.1720.10">
    <property type="entry name" value="endopeptidase domain like (from Nostoc punctiforme)"/>
    <property type="match status" value="1"/>
</dbReference>
<reference evidence="2 3" key="1">
    <citation type="submission" date="2013-09" db="EMBL/GenBank/DDBJ databases">
        <authorList>
            <consortium name="DOE Joint Genome Institute"/>
            <person name="Klenk H.-P."/>
            <person name="Huntemann M."/>
            <person name="Han J."/>
            <person name="Chen A."/>
            <person name="Kyrpides N."/>
            <person name="Mavromatis K."/>
            <person name="Markowitz V."/>
            <person name="Palaniappan K."/>
            <person name="Ivanova N."/>
            <person name="Schaumberg A."/>
            <person name="Pati A."/>
            <person name="Liolios K."/>
            <person name="Nordberg H.P."/>
            <person name="Cantor M.N."/>
            <person name="Hua S.X."/>
            <person name="Woyke T."/>
        </authorList>
    </citation>
    <scope>NUCLEOTIDE SEQUENCE [LARGE SCALE GENOMIC DNA]</scope>
    <source>
        <strain evidence="2 3">DSM 14336</strain>
    </source>
</reference>
<dbReference type="STRING" id="999552.METH_09285"/>